<dbReference type="Proteomes" id="UP000078200">
    <property type="component" value="Unassembled WGS sequence"/>
</dbReference>
<reference evidence="2" key="1">
    <citation type="submission" date="2020-05" db="UniProtKB">
        <authorList>
            <consortium name="EnsemblMetazoa"/>
        </authorList>
    </citation>
    <scope>IDENTIFICATION</scope>
    <source>
        <strain evidence="2">TTRI</strain>
    </source>
</reference>
<sequence>MEFLDNTSLAGVFDSHCIAGFEVTNEIGHHITILQCCMVPDVLYAICTLASIPNPHSDFGADPTAAGYNLVGGFLIFVSISRIAAIENCGNEAMATILGVPSSLGLFAALLHLVPGIVCLVFLPKVERTFSLPRRLMSSTAD</sequence>
<dbReference type="VEuPathDB" id="VectorBase:GAUT032302"/>
<evidence type="ECO:0000313" key="3">
    <source>
        <dbReference type="Proteomes" id="UP000078200"/>
    </source>
</evidence>
<organism evidence="2 3">
    <name type="scientific">Glossina austeni</name>
    <name type="common">Savannah tsetse fly</name>
    <dbReference type="NCBI Taxonomy" id="7395"/>
    <lineage>
        <taxon>Eukaryota</taxon>
        <taxon>Metazoa</taxon>
        <taxon>Ecdysozoa</taxon>
        <taxon>Arthropoda</taxon>
        <taxon>Hexapoda</taxon>
        <taxon>Insecta</taxon>
        <taxon>Pterygota</taxon>
        <taxon>Neoptera</taxon>
        <taxon>Endopterygota</taxon>
        <taxon>Diptera</taxon>
        <taxon>Brachycera</taxon>
        <taxon>Muscomorpha</taxon>
        <taxon>Hippoboscoidea</taxon>
        <taxon>Glossinidae</taxon>
        <taxon>Glossina</taxon>
    </lineage>
</organism>
<feature type="transmembrane region" description="Helical" evidence="1">
    <location>
        <begin position="97"/>
        <end position="123"/>
    </location>
</feature>
<protein>
    <submittedName>
        <fullName evidence="2">Uncharacterized protein</fullName>
    </submittedName>
</protein>
<accession>A0A1A9VBW0</accession>
<name>A0A1A9VBW0_GLOAU</name>
<keyword evidence="1" id="KW-0812">Transmembrane</keyword>
<dbReference type="AlphaFoldDB" id="A0A1A9VBW0"/>
<feature type="transmembrane region" description="Helical" evidence="1">
    <location>
        <begin position="65"/>
        <end position="85"/>
    </location>
</feature>
<evidence type="ECO:0000256" key="1">
    <source>
        <dbReference type="SAM" id="Phobius"/>
    </source>
</evidence>
<evidence type="ECO:0000313" key="2">
    <source>
        <dbReference type="EnsemblMetazoa" id="GAUT032302-PA"/>
    </source>
</evidence>
<proteinExistence type="predicted"/>
<keyword evidence="1" id="KW-1133">Transmembrane helix</keyword>
<keyword evidence="1" id="KW-0472">Membrane</keyword>
<dbReference type="EnsemblMetazoa" id="GAUT032302-RA">
    <property type="protein sequence ID" value="GAUT032302-PA"/>
    <property type="gene ID" value="GAUT032302"/>
</dbReference>
<keyword evidence="3" id="KW-1185">Reference proteome</keyword>